<sequence length="158" mass="18193">MDAFPKKQVGAIKQRRAEPEIEWKYQPRITPGEYPGYTRTASIYHDGQFKRWVCAVQVDVLRSDLTTVLARLTWFLNLGNGEKPNATRRKNYWLEWVRANDAPPSRKDRLSPKVFTKRFASVTVADTTKTFKQATVTAEGAYSVIRGVVRWESGRGER</sequence>
<protein>
    <submittedName>
        <fullName evidence="1">Uncharacterized protein</fullName>
    </submittedName>
</protein>
<accession>A0A852VEL0</accession>
<dbReference type="EMBL" id="JACCCU010000001">
    <property type="protein sequence ID" value="NYF88894.1"/>
    <property type="molecule type" value="Genomic_DNA"/>
</dbReference>
<organism evidence="1 2">
    <name type="scientific">Tunturiibacter lichenicola</name>
    <dbReference type="NCBI Taxonomy" id="2051959"/>
    <lineage>
        <taxon>Bacteria</taxon>
        <taxon>Pseudomonadati</taxon>
        <taxon>Acidobacteriota</taxon>
        <taxon>Terriglobia</taxon>
        <taxon>Terriglobales</taxon>
        <taxon>Acidobacteriaceae</taxon>
        <taxon>Tunturiibacter</taxon>
    </lineage>
</organism>
<reference evidence="1 2" key="1">
    <citation type="submission" date="2020-07" db="EMBL/GenBank/DDBJ databases">
        <title>Genomic Encyclopedia of Type Strains, Phase IV (KMG-V): Genome sequencing to study the core and pangenomes of soil and plant-associated prokaryotes.</title>
        <authorList>
            <person name="Whitman W."/>
        </authorList>
    </citation>
    <scope>NUCLEOTIDE SEQUENCE [LARGE SCALE GENOMIC DNA]</scope>
    <source>
        <strain evidence="1 2">M8UP22</strain>
    </source>
</reference>
<comment type="caution">
    <text evidence="1">The sequence shown here is derived from an EMBL/GenBank/DDBJ whole genome shotgun (WGS) entry which is preliminary data.</text>
</comment>
<name>A0A852VEL0_9BACT</name>
<gene>
    <name evidence="1" type="ORF">HDF08_000961</name>
</gene>
<dbReference type="Proteomes" id="UP000564385">
    <property type="component" value="Unassembled WGS sequence"/>
</dbReference>
<proteinExistence type="predicted"/>
<dbReference type="AlphaFoldDB" id="A0A852VEL0"/>
<evidence type="ECO:0000313" key="2">
    <source>
        <dbReference type="Proteomes" id="UP000564385"/>
    </source>
</evidence>
<evidence type="ECO:0000313" key="1">
    <source>
        <dbReference type="EMBL" id="NYF88894.1"/>
    </source>
</evidence>